<keyword evidence="2" id="KW-1185">Reference proteome</keyword>
<dbReference type="AlphaFoldDB" id="A0A158K1G9"/>
<gene>
    <name evidence="1" type="ORF">AWB67_04681</name>
</gene>
<accession>A0A158K1G9</accession>
<evidence type="ECO:0000313" key="1">
    <source>
        <dbReference type="EMBL" id="SAL74966.1"/>
    </source>
</evidence>
<protein>
    <submittedName>
        <fullName evidence="1">Uncharacterized protein</fullName>
    </submittedName>
</protein>
<proteinExistence type="predicted"/>
<evidence type="ECO:0000313" key="2">
    <source>
        <dbReference type="Proteomes" id="UP000054925"/>
    </source>
</evidence>
<comment type="caution">
    <text evidence="1">The sequence shown here is derived from an EMBL/GenBank/DDBJ whole genome shotgun (WGS) entry which is preliminary data.</text>
</comment>
<organism evidence="1 2">
    <name type="scientific">Caballeronia terrestris</name>
    <dbReference type="NCBI Taxonomy" id="1226301"/>
    <lineage>
        <taxon>Bacteria</taxon>
        <taxon>Pseudomonadati</taxon>
        <taxon>Pseudomonadota</taxon>
        <taxon>Betaproteobacteria</taxon>
        <taxon>Burkholderiales</taxon>
        <taxon>Burkholderiaceae</taxon>
        <taxon>Caballeronia</taxon>
    </lineage>
</organism>
<dbReference type="Proteomes" id="UP000054925">
    <property type="component" value="Unassembled WGS sequence"/>
</dbReference>
<dbReference type="EMBL" id="FCOL02000033">
    <property type="protein sequence ID" value="SAL74966.1"/>
    <property type="molecule type" value="Genomic_DNA"/>
</dbReference>
<sequence length="49" mass="5589">MYIGILVPQSRQIQEGVPHHADMSQGGVRPEFRPVTFLQVIQRFLGKIL</sequence>
<name>A0A158K1G9_9BURK</name>
<reference evidence="1" key="1">
    <citation type="submission" date="2016-01" db="EMBL/GenBank/DDBJ databases">
        <authorList>
            <person name="Peeters C."/>
        </authorList>
    </citation>
    <scope>NUCLEOTIDE SEQUENCE [LARGE SCALE GENOMIC DNA]</scope>
    <source>
        <strain evidence="1">LMG 22937</strain>
    </source>
</reference>